<feature type="transmembrane region" description="Helical" evidence="15">
    <location>
        <begin position="257"/>
        <end position="282"/>
    </location>
</feature>
<dbReference type="Gene3D" id="1.20.1070.10">
    <property type="entry name" value="Rhodopsin 7-helix transmembrane proteins"/>
    <property type="match status" value="1"/>
</dbReference>
<evidence type="ECO:0000256" key="3">
    <source>
        <dbReference type="ARBA" id="ARBA00022473"/>
    </source>
</evidence>
<evidence type="ECO:0000256" key="8">
    <source>
        <dbReference type="ARBA" id="ARBA00022989"/>
    </source>
</evidence>
<dbReference type="Proteomes" id="UP001249851">
    <property type="component" value="Unassembled WGS sequence"/>
</dbReference>
<dbReference type="SMART" id="SM00063">
    <property type="entry name" value="FRI"/>
    <property type="match status" value="1"/>
</dbReference>
<feature type="disulfide bond" evidence="14">
    <location>
        <begin position="29"/>
        <end position="90"/>
    </location>
</feature>
<dbReference type="PROSITE" id="PS50261">
    <property type="entry name" value="G_PROTEIN_RECEP_F2_4"/>
    <property type="match status" value="1"/>
</dbReference>
<keyword evidence="12" id="KW-0675">Receptor</keyword>
<dbReference type="InterPro" id="IPR020067">
    <property type="entry name" value="Frizzled_dom"/>
</dbReference>
<evidence type="ECO:0000256" key="5">
    <source>
        <dbReference type="ARBA" id="ARBA00022687"/>
    </source>
</evidence>
<dbReference type="SMART" id="SM01330">
    <property type="entry name" value="Frizzled"/>
    <property type="match status" value="1"/>
</dbReference>
<dbReference type="PANTHER" id="PTHR11309:SF126">
    <property type="entry name" value="FRIZZLED-2"/>
    <property type="match status" value="1"/>
</dbReference>
<dbReference type="CDD" id="cd15035">
    <property type="entry name" value="7tmF_FZD5_FZD8-like"/>
    <property type="match status" value="1"/>
</dbReference>
<comment type="caution">
    <text evidence="19">The sequence shown here is derived from an EMBL/GenBank/DDBJ whole genome shotgun (WGS) entry which is preliminary data.</text>
</comment>
<name>A0AAD9QFQ0_ACRCE</name>
<keyword evidence="6 15" id="KW-0812">Transmembrane</keyword>
<accession>A0AAD9QFQ0</accession>
<feature type="transmembrane region" description="Helical" evidence="15">
    <location>
        <begin position="386"/>
        <end position="412"/>
    </location>
</feature>
<feature type="transmembrane region" description="Helical" evidence="15">
    <location>
        <begin position="434"/>
        <end position="459"/>
    </location>
</feature>
<dbReference type="FunFam" id="1.10.2000.10:FF:000004">
    <property type="entry name" value="Frizzled class receptor 8a"/>
    <property type="match status" value="1"/>
</dbReference>
<keyword evidence="4" id="KW-1003">Cell membrane</keyword>
<dbReference type="GO" id="GO:0035567">
    <property type="term" value="P:non-canonical Wnt signaling pathway"/>
    <property type="evidence" value="ECO:0007669"/>
    <property type="project" value="TreeGrafter"/>
</dbReference>
<feature type="domain" description="G-protein coupled receptors family 2 profile 2" evidence="18">
    <location>
        <begin position="221"/>
        <end position="514"/>
    </location>
</feature>
<feature type="transmembrane region" description="Helical" evidence="15">
    <location>
        <begin position="302"/>
        <end position="327"/>
    </location>
</feature>
<evidence type="ECO:0000256" key="4">
    <source>
        <dbReference type="ARBA" id="ARBA00022475"/>
    </source>
</evidence>
<dbReference type="GO" id="GO:0004930">
    <property type="term" value="F:G protein-coupled receptor activity"/>
    <property type="evidence" value="ECO:0007669"/>
    <property type="project" value="UniProtKB-KW"/>
</dbReference>
<keyword evidence="20" id="KW-1185">Reference proteome</keyword>
<dbReference type="PROSITE" id="PS50038">
    <property type="entry name" value="FZ"/>
    <property type="match status" value="1"/>
</dbReference>
<dbReference type="AlphaFoldDB" id="A0AAD9QFQ0"/>
<feature type="transmembrane region" description="Helical" evidence="15">
    <location>
        <begin position="347"/>
        <end position="366"/>
    </location>
</feature>
<evidence type="ECO:0000259" key="18">
    <source>
        <dbReference type="PROSITE" id="PS50261"/>
    </source>
</evidence>
<protein>
    <submittedName>
        <fullName evidence="19">Frizzled-5</fullName>
    </submittedName>
</protein>
<dbReference type="InterPro" id="IPR015526">
    <property type="entry name" value="Frizzled/SFRP"/>
</dbReference>
<dbReference type="PANTHER" id="PTHR11309">
    <property type="entry name" value="FRIZZLED"/>
    <property type="match status" value="1"/>
</dbReference>
<feature type="signal peptide" evidence="16">
    <location>
        <begin position="1"/>
        <end position="24"/>
    </location>
</feature>
<keyword evidence="3" id="KW-0217">Developmental protein</keyword>
<evidence type="ECO:0000313" key="20">
    <source>
        <dbReference type="Proteomes" id="UP001249851"/>
    </source>
</evidence>
<dbReference type="Gene3D" id="1.10.2000.10">
    <property type="entry name" value="Frizzled cysteine-rich domain"/>
    <property type="match status" value="1"/>
</dbReference>
<feature type="chain" id="PRO_5042071565" evidence="16">
    <location>
        <begin position="25"/>
        <end position="543"/>
    </location>
</feature>
<evidence type="ECO:0000256" key="15">
    <source>
        <dbReference type="SAM" id="Phobius"/>
    </source>
</evidence>
<reference evidence="19" key="2">
    <citation type="journal article" date="2023" name="Science">
        <title>Genomic signatures of disease resistance in endangered staghorn corals.</title>
        <authorList>
            <person name="Vollmer S.V."/>
            <person name="Selwyn J.D."/>
            <person name="Despard B.A."/>
            <person name="Roesel C.L."/>
        </authorList>
    </citation>
    <scope>NUCLEOTIDE SEQUENCE</scope>
    <source>
        <strain evidence="19">K2</strain>
    </source>
</reference>
<evidence type="ECO:0000256" key="2">
    <source>
        <dbReference type="ARBA" id="ARBA00008077"/>
    </source>
</evidence>
<sequence length="543" mass="61463">MLAMTNNNAVLILALFCSLCFVHGQERKCEKIKIPMCQNIGYNLTSMPNMFNHDSQEEAALEVHQFWPLVEIKCSPDLKFFLCSMYAPMCQLNFQEEVPPCRSICERARKGCAPLMQQYGFSWPERMKCENFPILGGDQICMGRNDTSENSTTSPLPSTITSSGNYVEQPRVNCCSCRAPFVSVKDRKVTASLRDVSTGGVPGCVMACNKTYFSEDQESFASFWIGLWAVLCFISTLVTSLTFLIDMERFRYPERPIIFLSFCYCFVAIGYIIRFVAGYKVVACDSDGLMRYETSGPAACTIVFLLIYFFGMASSLWWVILSFTWFLSAGMKWSTEAITNYSQYFHVAAWLIPAVQTIAVLAMSTVDGDPVSGICYVGNHNLRSLIVFVVVPLLVYLVFGTSFLIAGFYSLIRIREVLRTQADKLIKTDKLEKLMIRIGVFSVLYTVPATIVVACYFYEFVNREHWERSIVCAECVSKYEVQPDHSVFIIKYFMALVVGITSGFWIWSGKTIESWKKFCHRIFGARRGKRDTAAKSLTAQATV</sequence>
<feature type="disulfide bond" evidence="14">
    <location>
        <begin position="37"/>
        <end position="83"/>
    </location>
</feature>
<evidence type="ECO:0000256" key="11">
    <source>
        <dbReference type="ARBA" id="ARBA00023157"/>
    </source>
</evidence>
<dbReference type="GO" id="GO:0060070">
    <property type="term" value="P:canonical Wnt signaling pathway"/>
    <property type="evidence" value="ECO:0007669"/>
    <property type="project" value="TreeGrafter"/>
</dbReference>
<comment type="subcellular location">
    <subcellularLocation>
        <location evidence="1">Cell membrane</location>
        <topology evidence="1">Multi-pass membrane protein</topology>
    </subcellularLocation>
</comment>
<proteinExistence type="inferred from homology"/>
<gene>
    <name evidence="19" type="ORF">P5673_016767</name>
</gene>
<dbReference type="GO" id="GO:0017147">
    <property type="term" value="F:Wnt-protein binding"/>
    <property type="evidence" value="ECO:0007669"/>
    <property type="project" value="TreeGrafter"/>
</dbReference>
<organism evidence="19 20">
    <name type="scientific">Acropora cervicornis</name>
    <name type="common">Staghorn coral</name>
    <dbReference type="NCBI Taxonomy" id="6130"/>
    <lineage>
        <taxon>Eukaryota</taxon>
        <taxon>Metazoa</taxon>
        <taxon>Cnidaria</taxon>
        <taxon>Anthozoa</taxon>
        <taxon>Hexacorallia</taxon>
        <taxon>Scleractinia</taxon>
        <taxon>Astrocoeniina</taxon>
        <taxon>Acroporidae</taxon>
        <taxon>Acropora</taxon>
    </lineage>
</organism>
<dbReference type="InterPro" id="IPR000539">
    <property type="entry name" value="Frizzled/Smoothened_7TM"/>
</dbReference>
<evidence type="ECO:0000256" key="9">
    <source>
        <dbReference type="ARBA" id="ARBA00023040"/>
    </source>
</evidence>
<dbReference type="InterPro" id="IPR017981">
    <property type="entry name" value="GPCR_2-like_7TM"/>
</dbReference>
<dbReference type="SUPFAM" id="SSF63501">
    <property type="entry name" value="Frizzled cysteine-rich domain"/>
    <property type="match status" value="1"/>
</dbReference>
<keyword evidence="5" id="KW-0879">Wnt signaling pathway</keyword>
<dbReference type="GO" id="GO:0005886">
    <property type="term" value="C:plasma membrane"/>
    <property type="evidence" value="ECO:0007669"/>
    <property type="project" value="UniProtKB-SubCell"/>
</dbReference>
<dbReference type="InterPro" id="IPR036790">
    <property type="entry name" value="Frizzled_dom_sf"/>
</dbReference>
<evidence type="ECO:0000256" key="16">
    <source>
        <dbReference type="SAM" id="SignalP"/>
    </source>
</evidence>
<feature type="disulfide bond" evidence="14">
    <location>
        <begin position="105"/>
        <end position="129"/>
    </location>
</feature>
<keyword evidence="9" id="KW-0297">G-protein coupled receptor</keyword>
<reference evidence="19" key="1">
    <citation type="journal article" date="2023" name="G3 (Bethesda)">
        <title>Whole genome assembly and annotation of the endangered Caribbean coral Acropora cervicornis.</title>
        <authorList>
            <person name="Selwyn J.D."/>
            <person name="Vollmer S.V."/>
        </authorList>
    </citation>
    <scope>NUCLEOTIDE SEQUENCE</scope>
    <source>
        <strain evidence="19">K2</strain>
    </source>
</reference>
<dbReference type="PRINTS" id="PR00489">
    <property type="entry name" value="FRIZZLED"/>
</dbReference>
<dbReference type="Pfam" id="PF01392">
    <property type="entry name" value="Fz"/>
    <property type="match status" value="1"/>
</dbReference>
<dbReference type="EMBL" id="JARQWQ010000036">
    <property type="protein sequence ID" value="KAK2560423.1"/>
    <property type="molecule type" value="Genomic_DNA"/>
</dbReference>
<keyword evidence="11 14" id="KW-1015">Disulfide bond</keyword>
<evidence type="ECO:0000256" key="10">
    <source>
        <dbReference type="ARBA" id="ARBA00023136"/>
    </source>
</evidence>
<keyword evidence="10 15" id="KW-0472">Membrane</keyword>
<dbReference type="FunFam" id="1.20.1070.10:FF:000262">
    <property type="entry name" value="Frizzled 2"/>
    <property type="match status" value="1"/>
</dbReference>
<evidence type="ECO:0000256" key="12">
    <source>
        <dbReference type="ARBA" id="ARBA00023170"/>
    </source>
</evidence>
<evidence type="ECO:0000256" key="13">
    <source>
        <dbReference type="ARBA" id="ARBA00023224"/>
    </source>
</evidence>
<evidence type="ECO:0000256" key="6">
    <source>
        <dbReference type="ARBA" id="ARBA00022692"/>
    </source>
</evidence>
<comment type="similarity">
    <text evidence="2">Belongs to the G-protein coupled receptor Fz/Smo family.</text>
</comment>
<evidence type="ECO:0000256" key="7">
    <source>
        <dbReference type="ARBA" id="ARBA00022729"/>
    </source>
</evidence>
<feature type="transmembrane region" description="Helical" evidence="15">
    <location>
        <begin position="223"/>
        <end position="245"/>
    </location>
</feature>
<evidence type="ECO:0000313" key="19">
    <source>
        <dbReference type="EMBL" id="KAK2560423.1"/>
    </source>
</evidence>
<feature type="domain" description="FZ" evidence="17">
    <location>
        <begin position="24"/>
        <end position="144"/>
    </location>
</feature>
<dbReference type="CDD" id="cd07456">
    <property type="entry name" value="CRD_FZ5_like"/>
    <property type="match status" value="1"/>
</dbReference>
<evidence type="ECO:0000259" key="17">
    <source>
        <dbReference type="PROSITE" id="PS50038"/>
    </source>
</evidence>
<feature type="transmembrane region" description="Helical" evidence="15">
    <location>
        <begin position="488"/>
        <end position="507"/>
    </location>
</feature>
<dbReference type="Pfam" id="PF01534">
    <property type="entry name" value="Frizzled"/>
    <property type="match status" value="1"/>
</dbReference>
<evidence type="ECO:0000256" key="14">
    <source>
        <dbReference type="PROSITE-ProRule" id="PRU00090"/>
    </source>
</evidence>
<feature type="disulfide bond" evidence="14">
    <location>
        <begin position="74"/>
        <end position="112"/>
    </location>
</feature>
<comment type="caution">
    <text evidence="14">Lacks conserved residue(s) required for the propagation of feature annotation.</text>
</comment>
<keyword evidence="13" id="KW-0807">Transducer</keyword>
<keyword evidence="8 15" id="KW-1133">Transmembrane helix</keyword>
<dbReference type="GO" id="GO:0042813">
    <property type="term" value="F:Wnt receptor activity"/>
    <property type="evidence" value="ECO:0007669"/>
    <property type="project" value="TreeGrafter"/>
</dbReference>
<evidence type="ECO:0000256" key="1">
    <source>
        <dbReference type="ARBA" id="ARBA00004651"/>
    </source>
</evidence>
<keyword evidence="7 16" id="KW-0732">Signal</keyword>